<sequence length="321" mass="35197">MSSDFAEITVVGGDRTGIVAEVTGALFERGVNIEDIDQAVRDGTFRMTLHADVSEMVCTRETLRDALDGVGDDLGVDVRVRFPDEADRKRLALLVTKESHPLEYLLKRRDALDAEIAVVIGNHDVLEPVADAHGVPFHDIGEKGGTPDEDELLRLLDDYDVDCVGLARYMRILSPDVVFRYEGRIINVHPSLLPSFPGAQPYRQALDAGVRIAGVTAHYVTTDLDQGPIIAQRAFDVPPDATVPDMKARGQPLEAAVLFEALRLHLNDDVAVHRGTVKFRGDPEDYQLGLTPEARAANPHEPVDDGLDAERVDPLEVNTDD</sequence>
<dbReference type="PANTHER" id="PTHR42706:SF1">
    <property type="entry name" value="FORMYLTETRAHYDROFOLATE DEFORMYLASE 2, MITOCHONDRIAL"/>
    <property type="match status" value="1"/>
</dbReference>
<keyword evidence="2" id="KW-0378">Hydrolase</keyword>
<evidence type="ECO:0000256" key="3">
    <source>
        <dbReference type="SAM" id="MobiDB-lite"/>
    </source>
</evidence>
<dbReference type="GO" id="GO:0008864">
    <property type="term" value="F:formyltetrahydrofolate deformylase activity"/>
    <property type="evidence" value="ECO:0007669"/>
    <property type="project" value="InterPro"/>
</dbReference>
<keyword evidence="1" id="KW-0554">One-carbon metabolism</keyword>
<dbReference type="Pfam" id="PF13740">
    <property type="entry name" value="ACT_6"/>
    <property type="match status" value="1"/>
</dbReference>
<organism evidence="5 6">
    <name type="scientific">Halocalculus aciditolerans</name>
    <dbReference type="NCBI Taxonomy" id="1383812"/>
    <lineage>
        <taxon>Archaea</taxon>
        <taxon>Methanobacteriati</taxon>
        <taxon>Methanobacteriota</taxon>
        <taxon>Stenosarchaea group</taxon>
        <taxon>Halobacteria</taxon>
        <taxon>Halobacteriales</taxon>
        <taxon>Halobacteriaceae</taxon>
        <taxon>Halocalculus</taxon>
    </lineage>
</organism>
<evidence type="ECO:0000313" key="6">
    <source>
        <dbReference type="Proteomes" id="UP000607197"/>
    </source>
</evidence>
<dbReference type="GO" id="GO:0006730">
    <property type="term" value="P:one-carbon metabolic process"/>
    <property type="evidence" value="ECO:0007669"/>
    <property type="project" value="UniProtKB-KW"/>
</dbReference>
<dbReference type="PANTHER" id="PTHR42706">
    <property type="entry name" value="FORMYLTETRAHYDROFOLATE DEFORMYLASE"/>
    <property type="match status" value="1"/>
</dbReference>
<dbReference type="Gene3D" id="3.30.70.260">
    <property type="match status" value="1"/>
</dbReference>
<dbReference type="SUPFAM" id="SSF53328">
    <property type="entry name" value="Formyltransferase"/>
    <property type="match status" value="1"/>
</dbReference>
<dbReference type="PROSITE" id="PS51671">
    <property type="entry name" value="ACT"/>
    <property type="match status" value="1"/>
</dbReference>
<dbReference type="OrthoDB" id="27277at2157"/>
<dbReference type="PIRSF" id="PIRSF036480">
    <property type="entry name" value="FormyFH4_hydr"/>
    <property type="match status" value="1"/>
</dbReference>
<evidence type="ECO:0000256" key="1">
    <source>
        <dbReference type="ARBA" id="ARBA00022563"/>
    </source>
</evidence>
<dbReference type="Gene3D" id="3.40.50.170">
    <property type="entry name" value="Formyl transferase, N-terminal domain"/>
    <property type="match status" value="1"/>
</dbReference>
<dbReference type="EMBL" id="BMPG01000001">
    <property type="protein sequence ID" value="GGL49929.1"/>
    <property type="molecule type" value="Genomic_DNA"/>
</dbReference>
<evidence type="ECO:0000313" key="5">
    <source>
        <dbReference type="EMBL" id="GGL49929.1"/>
    </source>
</evidence>
<dbReference type="PRINTS" id="PR01575">
    <property type="entry name" value="FFH4HYDRLASE"/>
</dbReference>
<dbReference type="Pfam" id="PF00551">
    <property type="entry name" value="Formyl_trans_N"/>
    <property type="match status" value="1"/>
</dbReference>
<dbReference type="InterPro" id="IPR004810">
    <property type="entry name" value="PurU"/>
</dbReference>
<gene>
    <name evidence="5" type="ORF">GCM10009039_05100</name>
</gene>
<dbReference type="SUPFAM" id="SSF55021">
    <property type="entry name" value="ACT-like"/>
    <property type="match status" value="1"/>
</dbReference>
<protein>
    <submittedName>
        <fullName evidence="5">Formyltetrahydrofolate deformylase</fullName>
    </submittedName>
</protein>
<dbReference type="InterPro" id="IPR036477">
    <property type="entry name" value="Formyl_transf_N_sf"/>
</dbReference>
<dbReference type="AlphaFoldDB" id="A0A830F8H4"/>
<dbReference type="GO" id="GO:0006189">
    <property type="term" value="P:'de novo' IMP biosynthetic process"/>
    <property type="evidence" value="ECO:0007669"/>
    <property type="project" value="InterPro"/>
</dbReference>
<dbReference type="InterPro" id="IPR002376">
    <property type="entry name" value="Formyl_transf_N"/>
</dbReference>
<dbReference type="RefSeq" id="WP_188975519.1">
    <property type="nucleotide sequence ID" value="NZ_BMPG01000001.1"/>
</dbReference>
<dbReference type="NCBIfam" id="NF004684">
    <property type="entry name" value="PRK06027.1"/>
    <property type="match status" value="1"/>
</dbReference>
<reference evidence="5" key="2">
    <citation type="submission" date="2020-09" db="EMBL/GenBank/DDBJ databases">
        <authorList>
            <person name="Sun Q."/>
            <person name="Ohkuma M."/>
        </authorList>
    </citation>
    <scope>NUCLEOTIDE SEQUENCE</scope>
    <source>
        <strain evidence="5">JCM 19596</strain>
    </source>
</reference>
<proteinExistence type="predicted"/>
<evidence type="ECO:0000259" key="4">
    <source>
        <dbReference type="PROSITE" id="PS51671"/>
    </source>
</evidence>
<feature type="region of interest" description="Disordered" evidence="3">
    <location>
        <begin position="293"/>
        <end position="321"/>
    </location>
</feature>
<comment type="caution">
    <text evidence="5">The sequence shown here is derived from an EMBL/GenBank/DDBJ whole genome shotgun (WGS) entry which is preliminary data.</text>
</comment>
<reference evidence="5" key="1">
    <citation type="journal article" date="2014" name="Int. J. Syst. Evol. Microbiol.">
        <title>Complete genome sequence of Corynebacterium casei LMG S-19264T (=DSM 44701T), isolated from a smear-ripened cheese.</title>
        <authorList>
            <consortium name="US DOE Joint Genome Institute (JGI-PGF)"/>
            <person name="Walter F."/>
            <person name="Albersmeier A."/>
            <person name="Kalinowski J."/>
            <person name="Ruckert C."/>
        </authorList>
    </citation>
    <scope>NUCLEOTIDE SEQUENCE</scope>
    <source>
        <strain evidence="5">JCM 19596</strain>
    </source>
</reference>
<accession>A0A830F8H4</accession>
<dbReference type="Proteomes" id="UP000607197">
    <property type="component" value="Unassembled WGS sequence"/>
</dbReference>
<feature type="domain" description="ACT" evidence="4">
    <location>
        <begin position="7"/>
        <end position="81"/>
    </location>
</feature>
<name>A0A830F8H4_9EURY</name>
<evidence type="ECO:0000256" key="2">
    <source>
        <dbReference type="ARBA" id="ARBA00022801"/>
    </source>
</evidence>
<dbReference type="InterPro" id="IPR045865">
    <property type="entry name" value="ACT-like_dom_sf"/>
</dbReference>
<keyword evidence="6" id="KW-1185">Reference proteome</keyword>
<dbReference type="InterPro" id="IPR002912">
    <property type="entry name" value="ACT_dom"/>
</dbReference>